<protein>
    <recommendedName>
        <fullName evidence="2">SprT-like family</fullName>
    </recommendedName>
</protein>
<accession>A0A5E8CM84</accession>
<gene>
    <name evidence="1" type="ORF">CPAV1605_645</name>
</gene>
<evidence type="ECO:0000313" key="1">
    <source>
        <dbReference type="EMBL" id="VVU94920.1"/>
    </source>
</evidence>
<reference evidence="1" key="1">
    <citation type="submission" date="2019-09" db="EMBL/GenBank/DDBJ databases">
        <authorList>
            <person name="Needham M D."/>
        </authorList>
    </citation>
    <scope>NUCLEOTIDE SEQUENCE</scope>
</reference>
<proteinExistence type="predicted"/>
<dbReference type="AlphaFoldDB" id="A0A5E8CM84"/>
<evidence type="ECO:0008006" key="2">
    <source>
        <dbReference type="Google" id="ProtNLM"/>
    </source>
</evidence>
<dbReference type="EMBL" id="CABVLZ010000002">
    <property type="protein sequence ID" value="VVU94920.1"/>
    <property type="molecule type" value="Genomic_DNA"/>
</dbReference>
<organism evidence="1">
    <name type="scientific">seawater metagenome</name>
    <dbReference type="NCBI Taxonomy" id="1561972"/>
    <lineage>
        <taxon>unclassified sequences</taxon>
        <taxon>metagenomes</taxon>
        <taxon>ecological metagenomes</taxon>
    </lineage>
</organism>
<sequence length="129" mass="15267">MLLRSHIVKAVEDAKKWFLIEEKKGKNSLIYKSAKSHLRGGNFIIWYDEANYKLNHVELYHGGVNEHWGETDGITIWLNTCKNWNHELLKNILIHEALHFTIRNQGKYDLSEKKEHNIMFEINPNLIDI</sequence>
<name>A0A5E8CM84_9ZZZZ</name>